<reference evidence="6" key="1">
    <citation type="submission" date="2022-12" db="EMBL/GenBank/DDBJ databases">
        <authorList>
            <person name="Wang J."/>
        </authorList>
    </citation>
    <scope>NUCLEOTIDE SEQUENCE</scope>
    <source>
        <strain evidence="6">HY-42-06</strain>
    </source>
</reference>
<keyword evidence="4" id="KW-0326">Glycosidase</keyword>
<dbReference type="RefSeq" id="WP_268047672.1">
    <property type="nucleotide sequence ID" value="NZ_JAPQES010000001.1"/>
</dbReference>
<evidence type="ECO:0000259" key="5">
    <source>
        <dbReference type="SMART" id="SM00872"/>
    </source>
</evidence>
<proteinExistence type="inferred from homology"/>
<dbReference type="Gene3D" id="1.20.1270.50">
    <property type="entry name" value="Glycoside hydrolase family 38, central domain"/>
    <property type="match status" value="1"/>
</dbReference>
<comment type="similarity">
    <text evidence="1">Belongs to the glycosyl hydrolase 38 family.</text>
</comment>
<dbReference type="InterPro" id="IPR037094">
    <property type="entry name" value="Glyco_hydro_38_cen_sf"/>
</dbReference>
<name>A0ABT4CJY2_9CLOT</name>
<evidence type="ECO:0000256" key="3">
    <source>
        <dbReference type="ARBA" id="ARBA00022801"/>
    </source>
</evidence>
<accession>A0ABT4CJY2</accession>
<evidence type="ECO:0000256" key="2">
    <source>
        <dbReference type="ARBA" id="ARBA00022723"/>
    </source>
</evidence>
<dbReference type="SUPFAM" id="SSF74650">
    <property type="entry name" value="Galactose mutarotase-like"/>
    <property type="match status" value="1"/>
</dbReference>
<keyword evidence="3" id="KW-0378">Hydrolase</keyword>
<dbReference type="Pfam" id="PF01074">
    <property type="entry name" value="Glyco_hydro_38N"/>
    <property type="match status" value="1"/>
</dbReference>
<dbReference type="PANTHER" id="PTHR46017">
    <property type="entry name" value="ALPHA-MANNOSIDASE 2C1"/>
    <property type="match status" value="1"/>
</dbReference>
<dbReference type="SUPFAM" id="SSF88688">
    <property type="entry name" value="Families 57/38 glycoside transferase middle domain"/>
    <property type="match status" value="1"/>
</dbReference>
<evidence type="ECO:0000256" key="1">
    <source>
        <dbReference type="ARBA" id="ARBA00009792"/>
    </source>
</evidence>
<dbReference type="InterPro" id="IPR000602">
    <property type="entry name" value="Glyco_hydro_38_N"/>
</dbReference>
<dbReference type="Pfam" id="PF09261">
    <property type="entry name" value="Alpha-mann_mid"/>
    <property type="match status" value="1"/>
</dbReference>
<dbReference type="Gene3D" id="3.20.110.10">
    <property type="entry name" value="Glycoside hydrolase 38, N terminal domain"/>
    <property type="match status" value="1"/>
</dbReference>
<dbReference type="SUPFAM" id="SSF88713">
    <property type="entry name" value="Glycoside hydrolase/deacetylase"/>
    <property type="match status" value="1"/>
</dbReference>
<gene>
    <name evidence="6" type="ORF">OXH55_01665</name>
</gene>
<keyword evidence="7" id="KW-1185">Reference proteome</keyword>
<dbReference type="Gene3D" id="2.70.98.30">
    <property type="entry name" value="Golgi alpha-mannosidase II, domain 4"/>
    <property type="match status" value="1"/>
</dbReference>
<dbReference type="InterPro" id="IPR015341">
    <property type="entry name" value="Glyco_hydro_38_cen"/>
</dbReference>
<dbReference type="PANTHER" id="PTHR46017:SF2">
    <property type="entry name" value="MANNOSYLGLYCERATE HYDROLASE"/>
    <property type="match status" value="1"/>
</dbReference>
<sequence>MNIKIYYLVNHTHWDREWYFTTMDALVLSDQVFTDALEELKNNKDAKFCLDGQSSIIEEYLSIRPEKLVQIKKLVSEGRLFIGPWYTQTDAQLVSGESIIRNLSIGINETNKIGKHMNVGYLPDTFGFNAQIPTILKSCDIDNVIFWRGINYDKHVKSPYFLWQGISGDKVYAANFIDGYGSVPRLYTTEEFREKKLFPLANKIKKLSNLDEIIIPIGNDQVEMTHDLNKKIEEINKHTEDVYKQSTYEEFIDILRKNKEKLETYEGEFREPRTGRVHKTIGSVRYDIKKTNFDVEQLLINRVEPLYAMAKSLGIDISRNLIIKAWKKIMEGQAHDSIGGCITDNVAKDVLYRMKQAREICDGLENLIKKRIAEGIEIKEDQVIVFNTLPYKYSGYKIVEFMSKNKDVSMEGVEEFTILSVEDFEGKKNILIEAPEGNYYINEEPYCKITAMVKLELPSMGYKVFNIVKDSAKEVEASRELQISNGEYKIFVEENVLCIELKNGTIIKDFIKFEDCGNDGDTYDFSPLREDKQICFTITEGIKVYGDNIEKLILCGKKLLPKTLEDRLTKKELGELDIKLEISLIKDSSLIKCKIMVDNKIESHRLRIGIKSDILAKESIASIPFGYINRPILNGKIREWNKSYLEIPIDIEVFDSTVSITNDKTTLSIYSKGIKEYQVIEDTMYLTLLSTTGQLGKPNLLYRPGRASGDTTKQGHVMIPTPLAQIQGVSQFEFAISLIEEKFNEHVVEKRYEAYTSQDISYQMQTLNKFIHRIDNKIQPTPKARVKYQKEYSLLSIGEEVAFSSISPSLKDEALLLRLKNSSKEKITLNEYNFENFTKWELVNNIEVAKESNNLAIEPYNMITIKLYK</sequence>
<dbReference type="EMBL" id="JAPQES010000001">
    <property type="protein sequence ID" value="MCY6369352.1"/>
    <property type="molecule type" value="Genomic_DNA"/>
</dbReference>
<organism evidence="6 7">
    <name type="scientific">Clostridium ganghwense</name>
    <dbReference type="NCBI Taxonomy" id="312089"/>
    <lineage>
        <taxon>Bacteria</taxon>
        <taxon>Bacillati</taxon>
        <taxon>Bacillota</taxon>
        <taxon>Clostridia</taxon>
        <taxon>Eubacteriales</taxon>
        <taxon>Clostridiaceae</taxon>
        <taxon>Clostridium</taxon>
    </lineage>
</organism>
<dbReference type="InterPro" id="IPR028995">
    <property type="entry name" value="Glyco_hydro_57/38_cen_sf"/>
</dbReference>
<dbReference type="CDD" id="cd10815">
    <property type="entry name" value="GH38N_AMII_EcMngB_like"/>
    <property type="match status" value="1"/>
</dbReference>
<dbReference type="InterPro" id="IPR011682">
    <property type="entry name" value="Glyco_hydro_38_C"/>
</dbReference>
<feature type="domain" description="Glycoside hydrolase family 38 central" evidence="5">
    <location>
        <begin position="276"/>
        <end position="354"/>
    </location>
</feature>
<evidence type="ECO:0000313" key="6">
    <source>
        <dbReference type="EMBL" id="MCY6369352.1"/>
    </source>
</evidence>
<dbReference type="InterPro" id="IPR011013">
    <property type="entry name" value="Gal_mutarotase_sf_dom"/>
</dbReference>
<comment type="caution">
    <text evidence="6">The sequence shown here is derived from an EMBL/GenBank/DDBJ whole genome shotgun (WGS) entry which is preliminary data.</text>
</comment>
<dbReference type="InterPro" id="IPR011330">
    <property type="entry name" value="Glyco_hydro/deAcase_b/a-brl"/>
</dbReference>
<protein>
    <submittedName>
        <fullName evidence="6">Alpha-mannosidase</fullName>
    </submittedName>
</protein>
<dbReference type="InterPro" id="IPR027291">
    <property type="entry name" value="Glyco_hydro_38_N_sf"/>
</dbReference>
<evidence type="ECO:0000313" key="7">
    <source>
        <dbReference type="Proteomes" id="UP001079657"/>
    </source>
</evidence>
<evidence type="ECO:0000256" key="4">
    <source>
        <dbReference type="ARBA" id="ARBA00023295"/>
    </source>
</evidence>
<dbReference type="SMART" id="SM00872">
    <property type="entry name" value="Alpha-mann_mid"/>
    <property type="match status" value="1"/>
</dbReference>
<dbReference type="Pfam" id="PF07748">
    <property type="entry name" value="Glyco_hydro_38C"/>
    <property type="match status" value="1"/>
</dbReference>
<dbReference type="Proteomes" id="UP001079657">
    <property type="component" value="Unassembled WGS sequence"/>
</dbReference>
<keyword evidence="2" id="KW-0479">Metal-binding</keyword>